<dbReference type="eggNOG" id="ENOG5031AGU">
    <property type="taxonomic scope" value="Bacteria"/>
</dbReference>
<evidence type="ECO:0000256" key="1">
    <source>
        <dbReference type="SAM" id="SignalP"/>
    </source>
</evidence>
<protein>
    <submittedName>
        <fullName evidence="2">Uncharacterized protein</fullName>
    </submittedName>
</protein>
<feature type="chain" id="PRO_5039354453" evidence="1">
    <location>
        <begin position="20"/>
        <end position="212"/>
    </location>
</feature>
<dbReference type="OrthoDB" id="2870421at2"/>
<organism evidence="2 3">
    <name type="scientific">Lysinibacillus odysseyi 34hs-1 = NBRC 100172</name>
    <dbReference type="NCBI Taxonomy" id="1220589"/>
    <lineage>
        <taxon>Bacteria</taxon>
        <taxon>Bacillati</taxon>
        <taxon>Bacillota</taxon>
        <taxon>Bacilli</taxon>
        <taxon>Bacillales</taxon>
        <taxon>Bacillaceae</taxon>
        <taxon>Lysinibacillus</taxon>
    </lineage>
</organism>
<feature type="signal peptide" evidence="1">
    <location>
        <begin position="1"/>
        <end position="19"/>
    </location>
</feature>
<dbReference type="PROSITE" id="PS51257">
    <property type="entry name" value="PROKAR_LIPOPROTEIN"/>
    <property type="match status" value="1"/>
</dbReference>
<comment type="caution">
    <text evidence="2">The sequence shown here is derived from an EMBL/GenBank/DDBJ whole genome shotgun (WGS) entry which is preliminary data.</text>
</comment>
<dbReference type="AlphaFoldDB" id="A0A0A3IGA2"/>
<reference evidence="2 3" key="1">
    <citation type="submission" date="2014-02" db="EMBL/GenBank/DDBJ databases">
        <title>Draft genome sequence of Lysinibacillus odysseyi NBRC 100172.</title>
        <authorList>
            <person name="Zhang F."/>
            <person name="Wang G."/>
            <person name="Zhang L."/>
        </authorList>
    </citation>
    <scope>NUCLEOTIDE SEQUENCE [LARGE SCALE GENOMIC DNA]</scope>
    <source>
        <strain evidence="2 3">NBRC 100172</strain>
    </source>
</reference>
<gene>
    <name evidence="2" type="ORF">CD32_21175</name>
</gene>
<evidence type="ECO:0000313" key="2">
    <source>
        <dbReference type="EMBL" id="KGR81838.1"/>
    </source>
</evidence>
<accession>A0A0A3IGA2</accession>
<keyword evidence="3" id="KW-1185">Reference proteome</keyword>
<sequence>MKYLIFFILTALLSACNIANTEQNEDIIIEEPRSAVAAEYANAFENASPLQLFFKEDQTKAIYLEEDSGTSYTEETFWLSESYVKTIVEKENNISYNIYRITNDAIELVYSGQTDTKVSIAELDQMPVKHTILTLPIERGAVLEEWVLTNDNLQVFTPFETFHQVVELTKETQEQVIKQYYAPGFGLVKEFMSSQTDSGIEEATFLLEDVKY</sequence>
<evidence type="ECO:0000313" key="3">
    <source>
        <dbReference type="Proteomes" id="UP000030437"/>
    </source>
</evidence>
<name>A0A0A3IGA2_9BACI</name>
<dbReference type="Proteomes" id="UP000030437">
    <property type="component" value="Unassembled WGS sequence"/>
</dbReference>
<keyword evidence="1" id="KW-0732">Signal</keyword>
<dbReference type="RefSeq" id="WP_036158811.1">
    <property type="nucleotide sequence ID" value="NZ_AVCX01000001.1"/>
</dbReference>
<dbReference type="EMBL" id="JPVP01000060">
    <property type="protein sequence ID" value="KGR81838.1"/>
    <property type="molecule type" value="Genomic_DNA"/>
</dbReference>
<proteinExistence type="predicted"/>